<comment type="subcellular location">
    <subcellularLocation>
        <location evidence="1">Membrane</location>
    </subcellularLocation>
</comment>
<evidence type="ECO:0000256" key="2">
    <source>
        <dbReference type="ARBA" id="ARBA00022692"/>
    </source>
</evidence>
<dbReference type="PANTHER" id="PTHR11863">
    <property type="entry name" value="STEROL DESATURASE"/>
    <property type="match status" value="1"/>
</dbReference>
<evidence type="ECO:0000313" key="7">
    <source>
        <dbReference type="EMBL" id="SDE33025.1"/>
    </source>
</evidence>
<evidence type="ECO:0000256" key="5">
    <source>
        <dbReference type="SAM" id="Phobius"/>
    </source>
</evidence>
<dbReference type="AlphaFoldDB" id="A0A1G7C3L6"/>
<keyword evidence="4 5" id="KW-0472">Membrane</keyword>
<keyword evidence="3 5" id="KW-1133">Transmembrane helix</keyword>
<feature type="transmembrane region" description="Helical" evidence="5">
    <location>
        <begin position="53"/>
        <end position="75"/>
    </location>
</feature>
<evidence type="ECO:0000313" key="8">
    <source>
        <dbReference type="Proteomes" id="UP000199072"/>
    </source>
</evidence>
<protein>
    <submittedName>
        <fullName evidence="7">Sterol desaturase/sphingolipid hydroxylase, fatty acid hydroxylase superfamily</fullName>
    </submittedName>
</protein>
<dbReference type="InterPro" id="IPR006694">
    <property type="entry name" value="Fatty_acid_hydroxylase"/>
</dbReference>
<accession>A0A1G7C3L6</accession>
<feature type="transmembrane region" description="Helical" evidence="5">
    <location>
        <begin position="6"/>
        <end position="33"/>
    </location>
</feature>
<keyword evidence="8" id="KW-1185">Reference proteome</keyword>
<evidence type="ECO:0000256" key="3">
    <source>
        <dbReference type="ARBA" id="ARBA00022989"/>
    </source>
</evidence>
<feature type="transmembrane region" description="Helical" evidence="5">
    <location>
        <begin position="170"/>
        <end position="190"/>
    </location>
</feature>
<feature type="domain" description="Fatty acid hydroxylase" evidence="6">
    <location>
        <begin position="102"/>
        <end position="236"/>
    </location>
</feature>
<reference evidence="7 8" key="1">
    <citation type="submission" date="2016-10" db="EMBL/GenBank/DDBJ databases">
        <authorList>
            <person name="de Groot N.N."/>
        </authorList>
    </citation>
    <scope>NUCLEOTIDE SEQUENCE [LARGE SCALE GENOMIC DNA]</scope>
    <source>
        <strain evidence="7 8">47C3B</strain>
    </source>
</reference>
<evidence type="ECO:0000256" key="1">
    <source>
        <dbReference type="ARBA" id="ARBA00004370"/>
    </source>
</evidence>
<proteinExistence type="predicted"/>
<evidence type="ECO:0000256" key="4">
    <source>
        <dbReference type="ARBA" id="ARBA00023136"/>
    </source>
</evidence>
<dbReference type="RefSeq" id="WP_091149817.1">
    <property type="nucleotide sequence ID" value="NZ_FNAI01000005.1"/>
</dbReference>
<dbReference type="GO" id="GO:0005506">
    <property type="term" value="F:iron ion binding"/>
    <property type="evidence" value="ECO:0007669"/>
    <property type="project" value="InterPro"/>
</dbReference>
<organism evidence="7 8">
    <name type="scientific">Mucilaginibacter pineti</name>
    <dbReference type="NCBI Taxonomy" id="1391627"/>
    <lineage>
        <taxon>Bacteria</taxon>
        <taxon>Pseudomonadati</taxon>
        <taxon>Bacteroidota</taxon>
        <taxon>Sphingobacteriia</taxon>
        <taxon>Sphingobacteriales</taxon>
        <taxon>Sphingobacteriaceae</taxon>
        <taxon>Mucilaginibacter</taxon>
    </lineage>
</organism>
<dbReference type="OrthoDB" id="9770329at2"/>
<gene>
    <name evidence="7" type="ORF">SAMN05216464_105246</name>
</gene>
<feature type="transmembrane region" description="Helical" evidence="5">
    <location>
        <begin position="95"/>
        <end position="114"/>
    </location>
</feature>
<dbReference type="InterPro" id="IPR050307">
    <property type="entry name" value="Sterol_Desaturase_Related"/>
</dbReference>
<dbReference type="GO" id="GO:0016020">
    <property type="term" value="C:membrane"/>
    <property type="evidence" value="ECO:0007669"/>
    <property type="project" value="UniProtKB-SubCell"/>
</dbReference>
<dbReference type="STRING" id="1391627.SAMN05216464_105246"/>
<feature type="transmembrane region" description="Helical" evidence="5">
    <location>
        <begin position="144"/>
        <end position="164"/>
    </location>
</feature>
<dbReference type="EMBL" id="FNAI01000005">
    <property type="protein sequence ID" value="SDE33025.1"/>
    <property type="molecule type" value="Genomic_DNA"/>
</dbReference>
<dbReference type="GO" id="GO:0008610">
    <property type="term" value="P:lipid biosynthetic process"/>
    <property type="evidence" value="ECO:0007669"/>
    <property type="project" value="InterPro"/>
</dbReference>
<dbReference type="Pfam" id="PF04116">
    <property type="entry name" value="FA_hydroxylase"/>
    <property type="match status" value="1"/>
</dbReference>
<sequence>MEKALHVFVTIFSISAVRYFVIAGVPFIVFYKILNTWFGKSKIQSRLATKSDFFREVVLSMQTTIVLTILAYVVLYTPFKNYTRIYTNINDYPMWYIGVSILIALVIHDTYFYWMHRLLHVKRVFPYTHLLHHKSVSPSPWASYSFHFIEAWTEGLVLFVIVMIVPMHQIGIVLFTIIAFMINVYGHLGYEVAPKRFRHSFLFQILNSSVYHNLHHSKFKGNYGLYFRIWDRLMGTENPDYVKEYDRIQAQRFGAEDVPANNNVKEHFV</sequence>
<keyword evidence="2 5" id="KW-0812">Transmembrane</keyword>
<name>A0A1G7C3L6_9SPHI</name>
<dbReference type="Proteomes" id="UP000199072">
    <property type="component" value="Unassembled WGS sequence"/>
</dbReference>
<evidence type="ECO:0000259" key="6">
    <source>
        <dbReference type="Pfam" id="PF04116"/>
    </source>
</evidence>
<dbReference type="GO" id="GO:0016491">
    <property type="term" value="F:oxidoreductase activity"/>
    <property type="evidence" value="ECO:0007669"/>
    <property type="project" value="InterPro"/>
</dbReference>